<feature type="region of interest" description="Disordered" evidence="1">
    <location>
        <begin position="200"/>
        <end position="228"/>
    </location>
</feature>
<evidence type="ECO:0000313" key="2">
    <source>
        <dbReference type="EMBL" id="KAJ3257400.1"/>
    </source>
</evidence>
<evidence type="ECO:0000313" key="3">
    <source>
        <dbReference type="Proteomes" id="UP001210925"/>
    </source>
</evidence>
<gene>
    <name evidence="2" type="ORF">HK103_004620</name>
</gene>
<feature type="compositionally biased region" description="Polar residues" evidence="1">
    <location>
        <begin position="129"/>
        <end position="165"/>
    </location>
</feature>
<protein>
    <submittedName>
        <fullName evidence="2">Uncharacterized protein</fullName>
    </submittedName>
</protein>
<dbReference type="EMBL" id="JADGKB010000039">
    <property type="protein sequence ID" value="KAJ3257400.1"/>
    <property type="molecule type" value="Genomic_DNA"/>
</dbReference>
<sequence>ASDKFKARLDDPIDSREYDSAPFPKRNPPNQYAFPSTSRENGSYFSADSTPRPSIDYSSNSAPPQTMMDYNNRQYQSVYANESQRPSFDYTSNESISPPTNGSDQISNAPAVTAYQYQGYTRPGPYAPTSGSLSPYFSTNAASNSAPGSDTYSYGPNASNTSSPGVGNYIPVAPADITPRTSFTYPPIVPGNSFSVHNPPYNWKGNDPNKNFNSPVGTSYSRPKPYEQPENAEIPILDQSENAEIPILDLSEQAEIPVIIKKQKQENEHRVEGVSQSAVRENEGKGENTIDMPPIIDSKK</sequence>
<organism evidence="2 3">
    <name type="scientific">Boothiomyces macroporosus</name>
    <dbReference type="NCBI Taxonomy" id="261099"/>
    <lineage>
        <taxon>Eukaryota</taxon>
        <taxon>Fungi</taxon>
        <taxon>Fungi incertae sedis</taxon>
        <taxon>Chytridiomycota</taxon>
        <taxon>Chytridiomycota incertae sedis</taxon>
        <taxon>Chytridiomycetes</taxon>
        <taxon>Rhizophydiales</taxon>
        <taxon>Terramycetaceae</taxon>
        <taxon>Boothiomyces</taxon>
    </lineage>
</organism>
<dbReference type="Proteomes" id="UP001210925">
    <property type="component" value="Unassembled WGS sequence"/>
</dbReference>
<dbReference type="AlphaFoldDB" id="A0AAD5UJ32"/>
<feature type="non-terminal residue" evidence="2">
    <location>
        <position position="1"/>
    </location>
</feature>
<reference evidence="2" key="1">
    <citation type="submission" date="2020-05" db="EMBL/GenBank/DDBJ databases">
        <title>Phylogenomic resolution of chytrid fungi.</title>
        <authorList>
            <person name="Stajich J.E."/>
            <person name="Amses K."/>
            <person name="Simmons R."/>
            <person name="Seto K."/>
            <person name="Myers J."/>
            <person name="Bonds A."/>
            <person name="Quandt C.A."/>
            <person name="Barry K."/>
            <person name="Liu P."/>
            <person name="Grigoriev I."/>
            <person name="Longcore J.E."/>
            <person name="James T.Y."/>
        </authorList>
    </citation>
    <scope>NUCLEOTIDE SEQUENCE</scope>
    <source>
        <strain evidence="2">PLAUS21</strain>
    </source>
</reference>
<proteinExistence type="predicted"/>
<feature type="compositionally biased region" description="Polar residues" evidence="1">
    <location>
        <begin position="28"/>
        <end position="119"/>
    </location>
</feature>
<name>A0AAD5UJ32_9FUNG</name>
<accession>A0AAD5UJ32</accession>
<comment type="caution">
    <text evidence="2">The sequence shown here is derived from an EMBL/GenBank/DDBJ whole genome shotgun (WGS) entry which is preliminary data.</text>
</comment>
<feature type="compositionally biased region" description="Polar residues" evidence="1">
    <location>
        <begin position="208"/>
        <end position="221"/>
    </location>
</feature>
<feature type="compositionally biased region" description="Basic and acidic residues" evidence="1">
    <location>
        <begin position="1"/>
        <end position="19"/>
    </location>
</feature>
<feature type="region of interest" description="Disordered" evidence="1">
    <location>
        <begin position="1"/>
        <end position="173"/>
    </location>
</feature>
<keyword evidence="3" id="KW-1185">Reference proteome</keyword>
<feature type="region of interest" description="Disordered" evidence="1">
    <location>
        <begin position="264"/>
        <end position="300"/>
    </location>
</feature>
<evidence type="ECO:0000256" key="1">
    <source>
        <dbReference type="SAM" id="MobiDB-lite"/>
    </source>
</evidence>